<dbReference type="Pfam" id="PF00337">
    <property type="entry name" value="Gal-bind_lectin"/>
    <property type="match status" value="1"/>
</dbReference>
<dbReference type="OrthoDB" id="5795596at2759"/>
<dbReference type="SUPFAM" id="SSF49899">
    <property type="entry name" value="Concanavalin A-like lectins/glucanases"/>
    <property type="match status" value="1"/>
</dbReference>
<dbReference type="InterPro" id="IPR013320">
    <property type="entry name" value="ConA-like_dom_sf"/>
</dbReference>
<dbReference type="AlphaFoldDB" id="A0A2Y9RSZ4"/>
<accession>A0A2Y9RSZ4</accession>
<dbReference type="CDD" id="cd00070">
    <property type="entry name" value="GLECT"/>
    <property type="match status" value="1"/>
</dbReference>
<dbReference type="InterPro" id="IPR044156">
    <property type="entry name" value="Galectin-like"/>
</dbReference>
<name>A0A2Y9RSZ4_TRIMA</name>
<evidence type="ECO:0000259" key="3">
    <source>
        <dbReference type="PROSITE" id="PS51304"/>
    </source>
</evidence>
<dbReference type="RefSeq" id="XP_023598085.1">
    <property type="nucleotide sequence ID" value="XM_023742317.1"/>
</dbReference>
<feature type="domain" description="Galectin" evidence="3">
    <location>
        <begin position="1"/>
        <end position="75"/>
    </location>
</feature>
<protein>
    <recommendedName>
        <fullName evidence="2">Galectin</fullName>
    </recommendedName>
</protein>
<keyword evidence="4" id="KW-1185">Reference proteome</keyword>
<dbReference type="KEGG" id="tmu:101356920"/>
<dbReference type="PANTHER" id="PTHR11346:SF15">
    <property type="entry name" value="PLACENTAL PROTEIN 13-LIKE"/>
    <property type="match status" value="1"/>
</dbReference>
<evidence type="ECO:0000313" key="5">
    <source>
        <dbReference type="RefSeq" id="XP_023598085.1"/>
    </source>
</evidence>
<evidence type="ECO:0000256" key="1">
    <source>
        <dbReference type="ARBA" id="ARBA00022734"/>
    </source>
</evidence>
<dbReference type="InterPro" id="IPR001079">
    <property type="entry name" value="Galectin_CRD"/>
</dbReference>
<reference evidence="5" key="1">
    <citation type="submission" date="2025-08" db="UniProtKB">
        <authorList>
            <consortium name="RefSeq"/>
        </authorList>
    </citation>
    <scope>IDENTIFICATION</scope>
</reference>
<dbReference type="GeneID" id="101356920"/>
<dbReference type="InParanoid" id="A0A2Y9RSZ4"/>
<gene>
    <name evidence="5" type="primary">LOC101356920</name>
</gene>
<dbReference type="SMART" id="SM00908">
    <property type="entry name" value="Gal-bind_lectin"/>
    <property type="match status" value="1"/>
</dbReference>
<dbReference type="GO" id="GO:0030246">
    <property type="term" value="F:carbohydrate binding"/>
    <property type="evidence" value="ECO:0007669"/>
    <property type="project" value="UniProtKB-UniRule"/>
</dbReference>
<keyword evidence="1 2" id="KW-0430">Lectin</keyword>
<evidence type="ECO:0000313" key="4">
    <source>
        <dbReference type="Proteomes" id="UP000248480"/>
    </source>
</evidence>
<dbReference type="Proteomes" id="UP000248480">
    <property type="component" value="Unplaced"/>
</dbReference>
<dbReference type="Gene3D" id="2.60.120.200">
    <property type="match status" value="1"/>
</dbReference>
<proteinExistence type="predicted"/>
<dbReference type="PROSITE" id="PS51304">
    <property type="entry name" value="GALECTIN"/>
    <property type="match status" value="1"/>
</dbReference>
<organism evidence="4 5">
    <name type="scientific">Trichechus manatus latirostris</name>
    <name type="common">Florida manatee</name>
    <dbReference type="NCBI Taxonomy" id="127582"/>
    <lineage>
        <taxon>Eukaryota</taxon>
        <taxon>Metazoa</taxon>
        <taxon>Chordata</taxon>
        <taxon>Craniata</taxon>
        <taxon>Vertebrata</taxon>
        <taxon>Euteleostomi</taxon>
        <taxon>Mammalia</taxon>
        <taxon>Eutheria</taxon>
        <taxon>Afrotheria</taxon>
        <taxon>Sirenia</taxon>
        <taxon>Trichechidae</taxon>
        <taxon>Trichechus</taxon>
    </lineage>
</organism>
<sequence>MNSLQAGGWKNEVRSSHVPFVDGQLFDLRILVLQNEYQVVINGQHCYSFAHRLQPGSVRMMQVWRDVSLTSVDIS</sequence>
<evidence type="ECO:0000256" key="2">
    <source>
        <dbReference type="RuleBase" id="RU102079"/>
    </source>
</evidence>
<dbReference type="PANTHER" id="PTHR11346">
    <property type="entry name" value="GALECTIN"/>
    <property type="match status" value="1"/>
</dbReference>